<comment type="caution">
    <text evidence="2">The sequence shown here is derived from an EMBL/GenBank/DDBJ whole genome shotgun (WGS) entry which is preliminary data.</text>
</comment>
<dbReference type="GO" id="GO:0000981">
    <property type="term" value="F:DNA-binding transcription factor activity, RNA polymerase II-specific"/>
    <property type="evidence" value="ECO:0007669"/>
    <property type="project" value="InterPro"/>
</dbReference>
<protein>
    <recommendedName>
        <fullName evidence="4">Zn(2)-C6 fungal-type domain-containing protein</fullName>
    </recommendedName>
</protein>
<accession>A0A9P9J2K4</accession>
<evidence type="ECO:0000256" key="1">
    <source>
        <dbReference type="SAM" id="MobiDB-lite"/>
    </source>
</evidence>
<reference evidence="2" key="1">
    <citation type="journal article" date="2021" name="Nat. Commun.">
        <title>Genetic determinants of endophytism in the Arabidopsis root mycobiome.</title>
        <authorList>
            <person name="Mesny F."/>
            <person name="Miyauchi S."/>
            <person name="Thiergart T."/>
            <person name="Pickel B."/>
            <person name="Atanasova L."/>
            <person name="Karlsson M."/>
            <person name="Huettel B."/>
            <person name="Barry K.W."/>
            <person name="Haridas S."/>
            <person name="Chen C."/>
            <person name="Bauer D."/>
            <person name="Andreopoulos W."/>
            <person name="Pangilinan J."/>
            <person name="LaButti K."/>
            <person name="Riley R."/>
            <person name="Lipzen A."/>
            <person name="Clum A."/>
            <person name="Drula E."/>
            <person name="Henrissat B."/>
            <person name="Kohler A."/>
            <person name="Grigoriev I.V."/>
            <person name="Martin F.M."/>
            <person name="Hacquard S."/>
        </authorList>
    </citation>
    <scope>NUCLEOTIDE SEQUENCE</scope>
    <source>
        <strain evidence="2">MPI-CAGE-AT-0147</strain>
    </source>
</reference>
<evidence type="ECO:0000313" key="3">
    <source>
        <dbReference type="Proteomes" id="UP000738349"/>
    </source>
</evidence>
<dbReference type="OrthoDB" id="5093197at2759"/>
<dbReference type="AlphaFoldDB" id="A0A9P9J2K4"/>
<dbReference type="Proteomes" id="UP000738349">
    <property type="component" value="Unassembled WGS sequence"/>
</dbReference>
<dbReference type="SUPFAM" id="SSF57701">
    <property type="entry name" value="Zn2/Cys6 DNA-binding domain"/>
    <property type="match status" value="1"/>
</dbReference>
<feature type="region of interest" description="Disordered" evidence="1">
    <location>
        <begin position="1"/>
        <end position="20"/>
    </location>
</feature>
<dbReference type="GO" id="GO:0008270">
    <property type="term" value="F:zinc ion binding"/>
    <property type="evidence" value="ECO:0007669"/>
    <property type="project" value="InterPro"/>
</dbReference>
<dbReference type="EMBL" id="JAGMUV010000009">
    <property type="protein sequence ID" value="KAH7143940.1"/>
    <property type="molecule type" value="Genomic_DNA"/>
</dbReference>
<evidence type="ECO:0000313" key="2">
    <source>
        <dbReference type="EMBL" id="KAH7143940.1"/>
    </source>
</evidence>
<name>A0A9P9J2K4_9HYPO</name>
<keyword evidence="3" id="KW-1185">Reference proteome</keyword>
<sequence>MSSEEQPLRRPSSPNLLTTNTRPAIGALDLLATVYALAKRRREALRARADAARLARDAKRSALDAQQRKKVETAVGKRLSYDAEIKARKEAAQHRVQARLEYARTIPGLSSTDLHRIMDEELYRVRQRGMWRVQGETGEEWEARVKAMADWLDRICSELFCRMWTEKLRYVDGFPMNTMTVHQYFLPRVMPAWSEREKCLQCRAKRMRCSHTVRTGYSWDAAPECSRCRLNGDACMQKERGQPDDEEHWQLAVPEKRLQGQTAIGNGHEGLVDKKALFCELMANRRRDGMKMALPAWHENDKPANKKDWEYEPTQWWKVLNGRPAKWRASDIRGLIRCTESASMVDEMETY</sequence>
<gene>
    <name evidence="2" type="ORF">EDB81DRAFT_511876</name>
</gene>
<organism evidence="2 3">
    <name type="scientific">Dactylonectria macrodidyma</name>
    <dbReference type="NCBI Taxonomy" id="307937"/>
    <lineage>
        <taxon>Eukaryota</taxon>
        <taxon>Fungi</taxon>
        <taxon>Dikarya</taxon>
        <taxon>Ascomycota</taxon>
        <taxon>Pezizomycotina</taxon>
        <taxon>Sordariomycetes</taxon>
        <taxon>Hypocreomycetidae</taxon>
        <taxon>Hypocreales</taxon>
        <taxon>Nectriaceae</taxon>
        <taxon>Dactylonectria</taxon>
    </lineage>
</organism>
<dbReference type="InterPro" id="IPR036864">
    <property type="entry name" value="Zn2-C6_fun-type_DNA-bd_sf"/>
</dbReference>
<proteinExistence type="predicted"/>
<evidence type="ECO:0008006" key="4">
    <source>
        <dbReference type="Google" id="ProtNLM"/>
    </source>
</evidence>